<dbReference type="EMBL" id="JBFOLK010000002">
    <property type="protein sequence ID" value="KAL2531545.1"/>
    <property type="molecule type" value="Genomic_DNA"/>
</dbReference>
<dbReference type="Gene3D" id="1.25.40.180">
    <property type="match status" value="1"/>
</dbReference>
<gene>
    <name evidence="1" type="ORF">Adt_04896</name>
</gene>
<name>A0ABD1V4K9_9LAMI</name>
<organism evidence="1 2">
    <name type="scientific">Abeliophyllum distichum</name>
    <dbReference type="NCBI Taxonomy" id="126358"/>
    <lineage>
        <taxon>Eukaryota</taxon>
        <taxon>Viridiplantae</taxon>
        <taxon>Streptophyta</taxon>
        <taxon>Embryophyta</taxon>
        <taxon>Tracheophyta</taxon>
        <taxon>Spermatophyta</taxon>
        <taxon>Magnoliopsida</taxon>
        <taxon>eudicotyledons</taxon>
        <taxon>Gunneridae</taxon>
        <taxon>Pentapetalae</taxon>
        <taxon>asterids</taxon>
        <taxon>lamiids</taxon>
        <taxon>Lamiales</taxon>
        <taxon>Oleaceae</taxon>
        <taxon>Forsythieae</taxon>
        <taxon>Abeliophyllum</taxon>
    </lineage>
</organism>
<accession>A0ABD1V4K9</accession>
<keyword evidence="2" id="KW-1185">Reference proteome</keyword>
<protein>
    <submittedName>
        <fullName evidence="1">MIF4G-like domain superfamily</fullName>
    </submittedName>
</protein>
<comment type="caution">
    <text evidence="1">The sequence shown here is derived from an EMBL/GenBank/DDBJ whole genome shotgun (WGS) entry which is preliminary data.</text>
</comment>
<sequence>MYFEKSKDCEKQEQRHDYSLEYRKFKWDALQKTMFRLINKVSISNIHQLVGNFLNENLIVGRGGEKIDKEIEDIEEQLHVQECEVTDEVDDEISQQNVGVSIEQEILAEAKSKMPQNVEKEVE</sequence>
<evidence type="ECO:0000313" key="1">
    <source>
        <dbReference type="EMBL" id="KAL2531545.1"/>
    </source>
</evidence>
<dbReference type="Proteomes" id="UP001604336">
    <property type="component" value="Unassembled WGS sequence"/>
</dbReference>
<reference evidence="2" key="1">
    <citation type="submission" date="2024-07" db="EMBL/GenBank/DDBJ databases">
        <title>Two chromosome-level genome assemblies of Korean endemic species Abeliophyllum distichum and Forsythia ovata (Oleaceae).</title>
        <authorList>
            <person name="Jang H."/>
        </authorList>
    </citation>
    <scope>NUCLEOTIDE SEQUENCE [LARGE SCALE GENOMIC DNA]</scope>
</reference>
<dbReference type="AlphaFoldDB" id="A0ABD1V4K9"/>
<evidence type="ECO:0000313" key="2">
    <source>
        <dbReference type="Proteomes" id="UP001604336"/>
    </source>
</evidence>
<proteinExistence type="predicted"/>